<organism evidence="1">
    <name type="scientific">Acidithiobacillus ferrivorans</name>
    <dbReference type="NCBI Taxonomy" id="160808"/>
    <lineage>
        <taxon>Bacteria</taxon>
        <taxon>Pseudomonadati</taxon>
        <taxon>Pseudomonadota</taxon>
        <taxon>Acidithiobacillia</taxon>
        <taxon>Acidithiobacillales</taxon>
        <taxon>Acidithiobacillaceae</taxon>
        <taxon>Acidithiobacillus</taxon>
    </lineage>
</organism>
<evidence type="ECO:0000313" key="1">
    <source>
        <dbReference type="EMBL" id="CDQ08600.1"/>
    </source>
</evidence>
<name>A0A060UJB7_9PROT</name>
<accession>A0A060UJB7</accession>
<sequence>MKTVVFLPEMKAISGTRSIDRNLVEARDGRDLDKVLASAGTIQIMPKDALKPFGQARKAVDRVLLRKGTRFFGGFMVADAVVTEVQAELEKISLDFEAAKARLIADLPGLIALRVSEAPEWGDVIRANAPSTLDLAENISFGWVKAPIDLADPEIVETLKGDPLAIKIAREMAQMASTHLSKPQTGKKGIAGLSVLQAIRVKAQALSFIDSRLGGLVAALDAVICDANAAKGTPMQSASALVVGGVLQGMTKASAILAVGEAGAFDVPSPVDPILGTPDADDDVTADASVAIPVATPAVPVSSWAF</sequence>
<dbReference type="InterPro" id="IPR021496">
    <property type="entry name" value="DUF3150"/>
</dbReference>
<reference evidence="2 3" key="3">
    <citation type="submission" date="2017-03" db="EMBL/GenBank/DDBJ databases">
        <authorList>
            <person name="Regsiter A."/>
            <person name="William W."/>
        </authorList>
    </citation>
    <scope>NUCLEOTIDE SEQUENCE [LARGE SCALE GENOMIC DNA]</scope>
    <source>
        <strain evidence="2">PRJEB5721</strain>
    </source>
</reference>
<dbReference type="EMBL" id="LT841305">
    <property type="protein sequence ID" value="SMH66803.1"/>
    <property type="molecule type" value="Genomic_DNA"/>
</dbReference>
<gene>
    <name evidence="1" type="ORF">AFERRI_100035</name>
    <name evidence="2" type="ORF">AFERRI_50004</name>
</gene>
<keyword evidence="3" id="KW-1185">Reference proteome</keyword>
<dbReference type="EMBL" id="CCCS020000002">
    <property type="protein sequence ID" value="CDQ08600.1"/>
    <property type="molecule type" value="Genomic_DNA"/>
</dbReference>
<dbReference type="Pfam" id="PF11348">
    <property type="entry name" value="DUF3150"/>
    <property type="match status" value="1"/>
</dbReference>
<dbReference type="Proteomes" id="UP000193925">
    <property type="component" value="Chromosome AFERRI"/>
</dbReference>
<protein>
    <recommendedName>
        <fullName evidence="4">DUF3150 domain-containing protein</fullName>
    </recommendedName>
</protein>
<dbReference type="RefSeq" id="WP_035190639.1">
    <property type="nucleotide sequence ID" value="NZ_CCCS020000002.1"/>
</dbReference>
<dbReference type="AlphaFoldDB" id="A0A060UJB7"/>
<reference evidence="1" key="1">
    <citation type="submission" date="2014-03" db="EMBL/GenBank/DDBJ databases">
        <authorList>
            <person name="Genoscope - CEA"/>
        </authorList>
    </citation>
    <scope>NUCLEOTIDE SEQUENCE [LARGE SCALE GENOMIC DNA]</scope>
    <source>
        <strain evidence="1">CF27</strain>
    </source>
</reference>
<evidence type="ECO:0008006" key="4">
    <source>
        <dbReference type="Google" id="ProtNLM"/>
    </source>
</evidence>
<evidence type="ECO:0000313" key="2">
    <source>
        <dbReference type="EMBL" id="SMH66803.1"/>
    </source>
</evidence>
<proteinExistence type="predicted"/>
<reference evidence="1" key="2">
    <citation type="submission" date="2014-07" db="EMBL/GenBank/DDBJ databases">
        <title>Initial genome analysis of the psychrotolerant acidophile Acidithiobacillus ferrivorans CF27: insights into iron and sulfur oxidation pathways and into biofilm formation.</title>
        <authorList>
            <person name="Talla E."/>
            <person name="Hedrich S."/>
            <person name="Mangenot S."/>
            <person name="Ji B."/>
            <person name="Johnson D.B."/>
            <person name="Barbe V."/>
            <person name="Bonnefoy V."/>
        </authorList>
    </citation>
    <scope>NUCLEOTIDE SEQUENCE [LARGE SCALE GENOMIC DNA]</scope>
    <source>
        <strain evidence="1">CF27</strain>
    </source>
</reference>
<evidence type="ECO:0000313" key="3">
    <source>
        <dbReference type="Proteomes" id="UP000193925"/>
    </source>
</evidence>